<feature type="region of interest" description="Disordered" evidence="1">
    <location>
        <begin position="116"/>
        <end position="189"/>
    </location>
</feature>
<feature type="region of interest" description="Disordered" evidence="1">
    <location>
        <begin position="213"/>
        <end position="237"/>
    </location>
</feature>
<feature type="compositionally biased region" description="Polar residues" evidence="1">
    <location>
        <begin position="141"/>
        <end position="163"/>
    </location>
</feature>
<evidence type="ECO:0000256" key="1">
    <source>
        <dbReference type="SAM" id="MobiDB-lite"/>
    </source>
</evidence>
<gene>
    <name evidence="2" type="ORF">ENH_00042730</name>
</gene>
<reference evidence="2" key="2">
    <citation type="submission" date="2013-10" db="EMBL/GenBank/DDBJ databases">
        <authorList>
            <person name="Aslett M."/>
        </authorList>
    </citation>
    <scope>NUCLEOTIDE SEQUENCE [LARGE SCALE GENOMIC DNA]</scope>
    <source>
        <strain evidence="2">Houghton</strain>
    </source>
</reference>
<evidence type="ECO:0000313" key="2">
    <source>
        <dbReference type="EMBL" id="CDJ63436.1"/>
    </source>
</evidence>
<protein>
    <submittedName>
        <fullName evidence="2">Uncharacterized protein</fullName>
    </submittedName>
</protein>
<dbReference type="RefSeq" id="XP_013440798.1">
    <property type="nucleotide sequence ID" value="XM_013585344.1"/>
</dbReference>
<feature type="compositionally biased region" description="Polar residues" evidence="1">
    <location>
        <begin position="15"/>
        <end position="30"/>
    </location>
</feature>
<proteinExistence type="predicted"/>
<organism evidence="2 3">
    <name type="scientific">Eimeria necatrix</name>
    <dbReference type="NCBI Taxonomy" id="51315"/>
    <lineage>
        <taxon>Eukaryota</taxon>
        <taxon>Sar</taxon>
        <taxon>Alveolata</taxon>
        <taxon>Apicomplexa</taxon>
        <taxon>Conoidasida</taxon>
        <taxon>Coccidia</taxon>
        <taxon>Eucoccidiorida</taxon>
        <taxon>Eimeriorina</taxon>
        <taxon>Eimeriidae</taxon>
        <taxon>Eimeria</taxon>
    </lineage>
</organism>
<dbReference type="Proteomes" id="UP000030754">
    <property type="component" value="Unassembled WGS sequence"/>
</dbReference>
<sequence>MQALNLGVGDKVPVNTASFENGESNSTALQQYPGKTVSSGAQSRRGLLRKSSRGRSGAAFLASAAALVVLIFLCTRSQKKWNQLPAYGRQLSGNDNSRLDVKRSWCNDLPENADISSADNKAEVATTHKPRTKRARVEAESNGSSDLSSVDTGVQQAARTSSKGAIEPTVATAQRQPLRLPSGSKSEAGQLSTYELQAAAALQELWGSKRFTVDAGEQPRRQVEEKAQPSTSAAAQGEGSAKKVSLLHIIVSRKPAVDLDALIGAYIDIRFHPFCHLPFVDPSRIARKFLPESALTPAFTVDRPMPLLLRAYELFSRAFLPTNDLEVVTFIAERLAAHAIHFQTSPLTGRPAYRAIQTLGLRFLIFDVIVSVLELLGQRAEGLWWEKLSSSVPHEYTPPVTTVHLSKKSKTFNIFLQKLSAALNTFKSGKRPSCTVLITLKQFLICSPHAPALFKSKEFDPWRHANGSFTVARKGATIGYH</sequence>
<accession>U6MHC4</accession>
<dbReference type="VEuPathDB" id="ToxoDB:ENH_00042730"/>
<feature type="compositionally biased region" description="Basic and acidic residues" evidence="1">
    <location>
        <begin position="217"/>
        <end position="227"/>
    </location>
</feature>
<dbReference type="OrthoDB" id="347900at2759"/>
<keyword evidence="3" id="KW-1185">Reference proteome</keyword>
<name>U6MHC4_9EIME</name>
<dbReference type="GeneID" id="25474430"/>
<evidence type="ECO:0000313" key="3">
    <source>
        <dbReference type="Proteomes" id="UP000030754"/>
    </source>
</evidence>
<reference evidence="2" key="1">
    <citation type="submission" date="2013-10" db="EMBL/GenBank/DDBJ databases">
        <title>Genomic analysis of the causative agents of coccidiosis in chickens.</title>
        <authorList>
            <person name="Reid A.J."/>
            <person name="Blake D."/>
            <person name="Billington K."/>
            <person name="Browne H."/>
            <person name="Dunn M."/>
            <person name="Hung S."/>
            <person name="Kawahara F."/>
            <person name="Miranda-Saavedra D."/>
            <person name="Mourier T."/>
            <person name="Nagra H."/>
            <person name="Otto T.D."/>
            <person name="Rawlings N."/>
            <person name="Sanchez A."/>
            <person name="Sanders M."/>
            <person name="Subramaniam C."/>
            <person name="Tay Y."/>
            <person name="Dear P."/>
            <person name="Doerig C."/>
            <person name="Gruber A."/>
            <person name="Parkinson J."/>
            <person name="Shirley M."/>
            <person name="Wan K.L."/>
            <person name="Berriman M."/>
            <person name="Tomley F."/>
            <person name="Pain A."/>
        </authorList>
    </citation>
    <scope>NUCLEOTIDE SEQUENCE [LARGE SCALE GENOMIC DNA]</scope>
    <source>
        <strain evidence="2">Houghton</strain>
    </source>
</reference>
<dbReference type="AlphaFoldDB" id="U6MHC4"/>
<dbReference type="EMBL" id="HG722808">
    <property type="protein sequence ID" value="CDJ63436.1"/>
    <property type="molecule type" value="Genomic_DNA"/>
</dbReference>
<feature type="region of interest" description="Disordered" evidence="1">
    <location>
        <begin position="15"/>
        <end position="46"/>
    </location>
</feature>